<evidence type="ECO:0000313" key="2">
    <source>
        <dbReference type="Proteomes" id="UP000789342"/>
    </source>
</evidence>
<dbReference type="AlphaFoldDB" id="A0A9N9JI10"/>
<keyword evidence="2" id="KW-1185">Reference proteome</keyword>
<evidence type="ECO:0000313" key="1">
    <source>
        <dbReference type="EMBL" id="CAG8780216.1"/>
    </source>
</evidence>
<reference evidence="1" key="1">
    <citation type="submission" date="2021-06" db="EMBL/GenBank/DDBJ databases">
        <authorList>
            <person name="Kallberg Y."/>
            <person name="Tangrot J."/>
            <person name="Rosling A."/>
        </authorList>
    </citation>
    <scope>NUCLEOTIDE SEQUENCE</scope>
    <source>
        <strain evidence="1">CL551</strain>
    </source>
</reference>
<proteinExistence type="predicted"/>
<protein>
    <submittedName>
        <fullName evidence="1">9453_t:CDS:1</fullName>
    </submittedName>
</protein>
<sequence length="44" mass="5035">QMYSIGRTLRIADGPDEVHIRQVGKLELKRAPKIRESTQKSSKL</sequence>
<name>A0A9N9JI10_9GLOM</name>
<accession>A0A9N9JI10</accession>
<dbReference type="Proteomes" id="UP000789342">
    <property type="component" value="Unassembled WGS sequence"/>
</dbReference>
<dbReference type="EMBL" id="CAJVPV010052059">
    <property type="protein sequence ID" value="CAG8780216.1"/>
    <property type="molecule type" value="Genomic_DNA"/>
</dbReference>
<gene>
    <name evidence="1" type="ORF">AMORRO_LOCUS17259</name>
</gene>
<comment type="caution">
    <text evidence="1">The sequence shown here is derived from an EMBL/GenBank/DDBJ whole genome shotgun (WGS) entry which is preliminary data.</text>
</comment>
<organism evidence="1 2">
    <name type="scientific">Acaulospora morrowiae</name>
    <dbReference type="NCBI Taxonomy" id="94023"/>
    <lineage>
        <taxon>Eukaryota</taxon>
        <taxon>Fungi</taxon>
        <taxon>Fungi incertae sedis</taxon>
        <taxon>Mucoromycota</taxon>
        <taxon>Glomeromycotina</taxon>
        <taxon>Glomeromycetes</taxon>
        <taxon>Diversisporales</taxon>
        <taxon>Acaulosporaceae</taxon>
        <taxon>Acaulospora</taxon>
    </lineage>
</organism>
<feature type="non-terminal residue" evidence="1">
    <location>
        <position position="1"/>
    </location>
</feature>
<dbReference type="OrthoDB" id="434771at2759"/>